<proteinExistence type="predicted"/>
<sequence length="281" mass="33195">MRIIFTIILLSTALSKDSILLSSTHRNPSRAAEKMALDIYTLNKTVENLTISLREAEKQIYWLRKARIKEKNDNATDWHSKERWYLTQIQNQTVKVEELNKEIESVKADIDELEKEKTRIEISRNRYFNKIDSLENISRQLKTENIYLKNEIKKLHLLLTETEIYYSNNYTSNSLTLKIQVFGDVSVYGEPIPIKIQIKKLTDLKKKDFPLKECNSRNSYYLHDKIKVGSTKEIVFCSENSFQKGGFLGKRYNYFIFTFLDFPDYESLNPNGFYRIINLQN</sequence>
<dbReference type="Proteomes" id="UP000002875">
    <property type="component" value="Chromosome"/>
</dbReference>
<keyword evidence="4" id="KW-1185">Reference proteome</keyword>
<dbReference type="InterPro" id="IPR004953">
    <property type="entry name" value="EB1_C"/>
</dbReference>
<evidence type="ECO:0000313" key="3">
    <source>
        <dbReference type="EMBL" id="AFK04512.1"/>
    </source>
</evidence>
<dbReference type="EMBL" id="CP002961">
    <property type="protein sequence ID" value="AFK04512.1"/>
    <property type="molecule type" value="Genomic_DNA"/>
</dbReference>
<feature type="domain" description="EB1 C-terminal" evidence="2">
    <location>
        <begin position="95"/>
        <end position="168"/>
    </location>
</feature>
<evidence type="ECO:0000259" key="2">
    <source>
        <dbReference type="PROSITE" id="PS51230"/>
    </source>
</evidence>
<dbReference type="InterPro" id="IPR036133">
    <property type="entry name" value="EB1_C_sf"/>
</dbReference>
<name>A0ABN4ASK2_EMTOG</name>
<evidence type="ECO:0000313" key="4">
    <source>
        <dbReference type="Proteomes" id="UP000002875"/>
    </source>
</evidence>
<keyword evidence="1" id="KW-0175">Coiled coil</keyword>
<accession>A0ABN4ASK2</accession>
<evidence type="ECO:0000256" key="1">
    <source>
        <dbReference type="SAM" id="Coils"/>
    </source>
</evidence>
<dbReference type="RefSeq" id="WP_015030205.1">
    <property type="nucleotide sequence ID" value="NC_018748.1"/>
</dbReference>
<protein>
    <recommendedName>
        <fullName evidence="2">EB1 C-terminal domain-containing protein</fullName>
    </recommendedName>
</protein>
<dbReference type="SUPFAM" id="SSF140612">
    <property type="entry name" value="EB1 dimerisation domain-like"/>
    <property type="match status" value="1"/>
</dbReference>
<dbReference type="PROSITE" id="PS51230">
    <property type="entry name" value="EB1_C"/>
    <property type="match status" value="1"/>
</dbReference>
<organism evidence="3 4">
    <name type="scientific">Emticicia oligotrophica (strain DSM 17448 / CIP 109782 / MTCC 6937 / GPTSA100-15)</name>
    <dbReference type="NCBI Taxonomy" id="929562"/>
    <lineage>
        <taxon>Bacteria</taxon>
        <taxon>Pseudomonadati</taxon>
        <taxon>Bacteroidota</taxon>
        <taxon>Cytophagia</taxon>
        <taxon>Cytophagales</taxon>
        <taxon>Leadbetterellaceae</taxon>
        <taxon>Emticicia</taxon>
    </lineage>
</organism>
<feature type="coiled-coil region" evidence="1">
    <location>
        <begin position="89"/>
        <end position="144"/>
    </location>
</feature>
<reference evidence="3 4" key="1">
    <citation type="submission" date="2011-07" db="EMBL/GenBank/DDBJ databases">
        <title>The complete genome of chromosome of Emticicia oligotrophica DSM 17448.</title>
        <authorList>
            <consortium name="US DOE Joint Genome Institute (JGI-PGF)"/>
            <person name="Lucas S."/>
            <person name="Han J."/>
            <person name="Lapidus A."/>
            <person name="Bruce D."/>
            <person name="Goodwin L."/>
            <person name="Pitluck S."/>
            <person name="Peters L."/>
            <person name="Kyrpides N."/>
            <person name="Mavromatis K."/>
            <person name="Ivanova N."/>
            <person name="Ovchinnikova G."/>
            <person name="Teshima H."/>
            <person name="Detter J.C."/>
            <person name="Tapia R."/>
            <person name="Han C."/>
            <person name="Land M."/>
            <person name="Hauser L."/>
            <person name="Markowitz V."/>
            <person name="Cheng J.-F."/>
            <person name="Hugenholtz P."/>
            <person name="Woyke T."/>
            <person name="Wu D."/>
            <person name="Tindall B."/>
            <person name="Pomrenke H."/>
            <person name="Brambilla E."/>
            <person name="Klenk H.-P."/>
            <person name="Eisen J.A."/>
        </authorList>
    </citation>
    <scope>NUCLEOTIDE SEQUENCE [LARGE SCALE GENOMIC DNA]</scope>
    <source>
        <strain evidence="3 4">DSM 17448</strain>
    </source>
</reference>
<gene>
    <name evidence="3" type="ordered locus">Emtol_3383</name>
</gene>